<dbReference type="InterPro" id="IPR001680">
    <property type="entry name" value="WD40_rpt"/>
</dbReference>
<dbReference type="PRINTS" id="PR00320">
    <property type="entry name" value="GPROTEINBRPT"/>
</dbReference>
<reference evidence="14 15" key="1">
    <citation type="submission" date="2019-08" db="EMBL/GenBank/DDBJ databases">
        <title>Whole genome of Aphis craccivora.</title>
        <authorList>
            <person name="Voronova N.V."/>
            <person name="Shulinski R.S."/>
            <person name="Bandarenka Y.V."/>
            <person name="Zhorov D.G."/>
            <person name="Warner D."/>
        </authorList>
    </citation>
    <scope>NUCLEOTIDE SEQUENCE [LARGE SCALE GENOMIC DNA]</scope>
    <source>
        <strain evidence="14">180601</strain>
        <tissue evidence="14">Whole Body</tissue>
    </source>
</reference>
<dbReference type="InterPro" id="IPR017252">
    <property type="entry name" value="Dynein_regulator_LIS1"/>
</dbReference>
<dbReference type="InterPro" id="IPR020472">
    <property type="entry name" value="WD40_PAC1"/>
</dbReference>
<comment type="function">
    <text evidence="11">Positively regulates the activity of the minus-end directed microtubule motor protein dynein. May enhance dynein-mediated microtubule sliding by targeting dynein to the microtubule plus end. Required for several dynein- and microtubule-dependent processes.</text>
</comment>
<dbReference type="Gene3D" id="2.130.10.10">
    <property type="entry name" value="YVTN repeat-like/Quinoprotein amine dehydrogenase"/>
    <property type="match status" value="1"/>
</dbReference>
<proteinExistence type="inferred from homology"/>
<dbReference type="PROSITE" id="PS00678">
    <property type="entry name" value="WD_REPEATS_1"/>
    <property type="match status" value="5"/>
</dbReference>
<feature type="repeat" description="WD" evidence="12">
    <location>
        <begin position="384"/>
        <end position="418"/>
    </location>
</feature>
<evidence type="ECO:0000256" key="1">
    <source>
        <dbReference type="ARBA" id="ARBA00022448"/>
    </source>
</evidence>
<evidence type="ECO:0000313" key="14">
    <source>
        <dbReference type="EMBL" id="KAF0761836.1"/>
    </source>
</evidence>
<keyword evidence="2 11" id="KW-0963">Cytoplasm</keyword>
<dbReference type="PANTHER" id="PTHR19848">
    <property type="entry name" value="WD40 REPEAT PROTEIN"/>
    <property type="match status" value="1"/>
</dbReference>
<feature type="repeat" description="WD" evidence="12">
    <location>
        <begin position="315"/>
        <end position="341"/>
    </location>
</feature>
<dbReference type="GO" id="GO:0006909">
    <property type="term" value="P:phagocytosis"/>
    <property type="evidence" value="ECO:0007669"/>
    <property type="project" value="UniProtKB-ARBA"/>
</dbReference>
<keyword evidence="8 11" id="KW-0175">Coiled coil</keyword>
<evidence type="ECO:0000256" key="6">
    <source>
        <dbReference type="ARBA" id="ARBA00022737"/>
    </source>
</evidence>
<accession>A0A6G0YVV7</accession>
<protein>
    <recommendedName>
        <fullName evidence="11">Lissencephaly-1 homolog</fullName>
    </recommendedName>
</protein>
<dbReference type="CDD" id="cd00200">
    <property type="entry name" value="WD40"/>
    <property type="match status" value="1"/>
</dbReference>
<dbReference type="Gene3D" id="1.20.960.30">
    <property type="match status" value="1"/>
</dbReference>
<evidence type="ECO:0000256" key="10">
    <source>
        <dbReference type="ARBA" id="ARBA00023306"/>
    </source>
</evidence>
<dbReference type="InterPro" id="IPR006594">
    <property type="entry name" value="LisH"/>
</dbReference>
<dbReference type="OrthoDB" id="674604at2759"/>
<evidence type="ECO:0000256" key="11">
    <source>
        <dbReference type="HAMAP-Rule" id="MF_03141"/>
    </source>
</evidence>
<dbReference type="GO" id="GO:0007154">
    <property type="term" value="P:cell communication"/>
    <property type="evidence" value="ECO:0007669"/>
    <property type="project" value="UniProtKB-ARBA"/>
</dbReference>
<dbReference type="PROSITE" id="PS50082">
    <property type="entry name" value="WD_REPEATS_2"/>
    <property type="match status" value="7"/>
</dbReference>
<evidence type="ECO:0000256" key="9">
    <source>
        <dbReference type="ARBA" id="ARBA00023212"/>
    </source>
</evidence>
<dbReference type="InterPro" id="IPR019775">
    <property type="entry name" value="WD40_repeat_CS"/>
</dbReference>
<sequence length="418" mass="47136">MHVKEIMKMVLSQRQREELNKAIADYLSSNSYHNALEGLKKDADMPGEVENKYGGLLEKKWTSVIRLQKKVVSELESKLSEYEKEINSGAPKRALRSPSDWIPRAPETHCLTGHRETVIKVIFHPVFNILVSASEDATIKSWDYETGEYERTLKGHTEAIQDIAFDESGKLLVSCSADMTIKLWDFSQTYECIRSMHGHEHSVSGVCFLKGGDFIVSSSRDKTIKMWEVNTGYCVKTFTGHREWVRKVKVSPCGQFLASCSNDHTVKVWIISATQCKADLRGHEHVVECIAWAPAASSSAINEGAGVDQKKNGYEGPFIISGSRDKSIKMWDVASRSCLFTMIGHDNWVRGLVFHPGGKYVISASDDKTLRIWDLANKRNMKTLLAHGHFCTTVDFHRSQPFVITGSVDKTIKVWDCR</sequence>
<feature type="repeat" description="WD" evidence="12">
    <location>
        <begin position="153"/>
        <end position="187"/>
    </location>
</feature>
<organism evidence="14 15">
    <name type="scientific">Aphis craccivora</name>
    <name type="common">Cowpea aphid</name>
    <dbReference type="NCBI Taxonomy" id="307492"/>
    <lineage>
        <taxon>Eukaryota</taxon>
        <taxon>Metazoa</taxon>
        <taxon>Ecdysozoa</taxon>
        <taxon>Arthropoda</taxon>
        <taxon>Hexapoda</taxon>
        <taxon>Insecta</taxon>
        <taxon>Pterygota</taxon>
        <taxon>Neoptera</taxon>
        <taxon>Paraneoptera</taxon>
        <taxon>Hemiptera</taxon>
        <taxon>Sternorrhyncha</taxon>
        <taxon>Aphidomorpha</taxon>
        <taxon>Aphidoidea</taxon>
        <taxon>Aphididae</taxon>
        <taxon>Aphidini</taxon>
        <taxon>Aphis</taxon>
        <taxon>Aphis</taxon>
    </lineage>
</organism>
<dbReference type="InterPro" id="IPR015943">
    <property type="entry name" value="WD40/YVTN_repeat-like_dom_sf"/>
</dbReference>
<dbReference type="SUPFAM" id="SSF109925">
    <property type="entry name" value="Lissencephaly-1 protein (Lis-1, PAF-AH alpha) N-terminal domain"/>
    <property type="match status" value="1"/>
</dbReference>
<evidence type="ECO:0000256" key="2">
    <source>
        <dbReference type="ARBA" id="ARBA00022490"/>
    </source>
</evidence>
<dbReference type="GO" id="GO:0000132">
    <property type="term" value="P:establishment of mitotic spindle orientation"/>
    <property type="evidence" value="ECO:0007669"/>
    <property type="project" value="UniProtKB-UniRule"/>
</dbReference>
<keyword evidence="15" id="KW-1185">Reference proteome</keyword>
<dbReference type="GO" id="GO:0030286">
    <property type="term" value="C:dynein complex"/>
    <property type="evidence" value="ECO:0007669"/>
    <property type="project" value="UniProtKB-ARBA"/>
</dbReference>
<feature type="repeat" description="WD" evidence="12">
    <location>
        <begin position="196"/>
        <end position="237"/>
    </location>
</feature>
<dbReference type="InterPro" id="IPR036322">
    <property type="entry name" value="WD40_repeat_dom_sf"/>
</dbReference>
<feature type="repeat" description="WD" evidence="12">
    <location>
        <begin position="111"/>
        <end position="152"/>
    </location>
</feature>
<gene>
    <name evidence="14" type="ORF">FWK35_00006744</name>
</gene>
<feature type="repeat" description="WD" evidence="12">
    <location>
        <begin position="342"/>
        <end position="383"/>
    </location>
</feature>
<dbReference type="EMBL" id="VUJU01002285">
    <property type="protein sequence ID" value="KAF0761836.1"/>
    <property type="molecule type" value="Genomic_DNA"/>
</dbReference>
<dbReference type="GO" id="GO:0051301">
    <property type="term" value="P:cell division"/>
    <property type="evidence" value="ECO:0007669"/>
    <property type="project" value="UniProtKB-KW"/>
</dbReference>
<dbReference type="PROSITE" id="PS50294">
    <property type="entry name" value="WD_REPEATS_REGION"/>
    <property type="match status" value="6"/>
</dbReference>
<dbReference type="SMART" id="SM00320">
    <property type="entry name" value="WD40"/>
    <property type="match status" value="7"/>
</dbReference>
<evidence type="ECO:0000313" key="15">
    <source>
        <dbReference type="Proteomes" id="UP000478052"/>
    </source>
</evidence>
<dbReference type="SMART" id="SM00667">
    <property type="entry name" value="LisH"/>
    <property type="match status" value="1"/>
</dbReference>
<dbReference type="GO" id="GO:0051012">
    <property type="term" value="P:microtubule sliding"/>
    <property type="evidence" value="ECO:0007669"/>
    <property type="project" value="UniProtKB-UniRule"/>
</dbReference>
<dbReference type="Pfam" id="PF00400">
    <property type="entry name" value="WD40"/>
    <property type="match status" value="7"/>
</dbReference>
<evidence type="ECO:0000256" key="5">
    <source>
        <dbReference type="ARBA" id="ARBA00022701"/>
    </source>
</evidence>
<dbReference type="GO" id="GO:0023052">
    <property type="term" value="P:signaling"/>
    <property type="evidence" value="ECO:0007669"/>
    <property type="project" value="UniProtKB-ARBA"/>
</dbReference>
<comment type="subcellular location">
    <subcellularLocation>
        <location evidence="11">Cytoplasm</location>
        <location evidence="11">Cytoskeleton</location>
    </subcellularLocation>
    <subcellularLocation>
        <location evidence="11">Cytoplasm</location>
        <location evidence="11">Cytoskeleton</location>
        <location evidence="11">Microtubule organizing center</location>
        <location evidence="11">Centrosome</location>
    </subcellularLocation>
    <text evidence="11">Localizes to the plus end of microtubules and to the centrosome.</text>
</comment>
<keyword evidence="4 11" id="KW-0132">Cell division</keyword>
<dbReference type="GO" id="GO:0070840">
    <property type="term" value="F:dynein complex binding"/>
    <property type="evidence" value="ECO:0007669"/>
    <property type="project" value="UniProtKB-UniRule"/>
</dbReference>
<keyword evidence="6" id="KW-0677">Repeat</keyword>
<dbReference type="GO" id="GO:0005813">
    <property type="term" value="C:centrosome"/>
    <property type="evidence" value="ECO:0007669"/>
    <property type="project" value="UniProtKB-SubCell"/>
</dbReference>
<dbReference type="HAMAP" id="MF_03141">
    <property type="entry name" value="lis1"/>
    <property type="match status" value="1"/>
</dbReference>
<comment type="domain">
    <text evidence="11">Dimerization mediated by the LisH domain may be required to activate dynein.</text>
</comment>
<evidence type="ECO:0000259" key="13">
    <source>
        <dbReference type="Pfam" id="PF24951"/>
    </source>
</evidence>
<dbReference type="GO" id="GO:0051299">
    <property type="term" value="P:centrosome separation"/>
    <property type="evidence" value="ECO:0007669"/>
    <property type="project" value="UniProtKB-ARBA"/>
</dbReference>
<dbReference type="AlphaFoldDB" id="A0A6G0YVV7"/>
<evidence type="ECO:0000256" key="12">
    <source>
        <dbReference type="PROSITE-ProRule" id="PRU00221"/>
    </source>
</evidence>
<name>A0A6G0YVV7_APHCR</name>
<dbReference type="SUPFAM" id="SSF50978">
    <property type="entry name" value="WD40 repeat-like"/>
    <property type="match status" value="1"/>
</dbReference>
<dbReference type="GO" id="GO:0005737">
    <property type="term" value="C:cytoplasm"/>
    <property type="evidence" value="ECO:0007669"/>
    <property type="project" value="UniProtKB-UniRule"/>
</dbReference>
<evidence type="ECO:0000256" key="7">
    <source>
        <dbReference type="ARBA" id="ARBA00022776"/>
    </source>
</evidence>
<comment type="similarity">
    <text evidence="11">Belongs to the WD repeat LIS1/nudF family.</text>
</comment>
<dbReference type="FunFam" id="1.20.960.30:FF:000002">
    <property type="entry name" value="Platelet-activating factor acetylhydrolase ib"/>
    <property type="match status" value="1"/>
</dbReference>
<comment type="caution">
    <text evidence="14">The sequence shown here is derived from an EMBL/GenBank/DDBJ whole genome shotgun (WGS) entry which is preliminary data.</text>
</comment>
<dbReference type="Proteomes" id="UP000478052">
    <property type="component" value="Unassembled WGS sequence"/>
</dbReference>
<feature type="domain" description="PAC1-like LisH-like dimerisation" evidence="13">
    <location>
        <begin position="13"/>
        <end position="47"/>
    </location>
</feature>
<dbReference type="InterPro" id="IPR037190">
    <property type="entry name" value="LIS1_N"/>
</dbReference>
<keyword evidence="5 11" id="KW-0493">Microtubule</keyword>
<evidence type="ECO:0000256" key="8">
    <source>
        <dbReference type="ARBA" id="ARBA00023054"/>
    </source>
</evidence>
<keyword evidence="9 11" id="KW-0206">Cytoskeleton</keyword>
<evidence type="ECO:0000256" key="3">
    <source>
        <dbReference type="ARBA" id="ARBA00022574"/>
    </source>
</evidence>
<dbReference type="PROSITE" id="PS50896">
    <property type="entry name" value="LISH"/>
    <property type="match status" value="1"/>
</dbReference>
<dbReference type="FunFam" id="2.130.10.10:FF:000342">
    <property type="entry name" value="Nuclear distribution protein PAC1"/>
    <property type="match status" value="1"/>
</dbReference>
<keyword evidence="1 11" id="KW-0813">Transport</keyword>
<keyword evidence="10 11" id="KW-0131">Cell cycle</keyword>
<dbReference type="InterPro" id="IPR056795">
    <property type="entry name" value="PAC1-like_LisH-like_dom"/>
</dbReference>
<dbReference type="PIRSF" id="PIRSF037647">
    <property type="entry name" value="Dynein_regulator_Lis1"/>
    <property type="match status" value="1"/>
</dbReference>
<keyword evidence="3 12" id="KW-0853">WD repeat</keyword>
<keyword evidence="7 11" id="KW-0498">Mitosis</keyword>
<dbReference type="GO" id="GO:0005874">
    <property type="term" value="C:microtubule"/>
    <property type="evidence" value="ECO:0007669"/>
    <property type="project" value="UniProtKB-KW"/>
</dbReference>
<dbReference type="Pfam" id="PF24951">
    <property type="entry name" value="LisH_PAC1"/>
    <property type="match status" value="1"/>
</dbReference>
<feature type="repeat" description="WD" evidence="12">
    <location>
        <begin position="238"/>
        <end position="269"/>
    </location>
</feature>
<dbReference type="GO" id="GO:0051225">
    <property type="term" value="P:spindle assembly"/>
    <property type="evidence" value="ECO:0007669"/>
    <property type="project" value="UniProtKB-ARBA"/>
</dbReference>
<dbReference type="PANTHER" id="PTHR19848:SF8">
    <property type="entry name" value="F-BOX AND WD REPEAT DOMAIN CONTAINING 7"/>
    <property type="match status" value="1"/>
</dbReference>
<evidence type="ECO:0000256" key="4">
    <source>
        <dbReference type="ARBA" id="ARBA00022618"/>
    </source>
</evidence>